<sequence length="700" mass="76792">MSLLCTCGIRQARLLPRPPQTLRRKASVRLHSTIDEVSKPLPRAGPTHPAPGPKILPRPARPDEQRSLPDSLPREEYASPVITTLSIFRRMFKYAVYGSVGLVVTGLTVWQGTHMWVEYVELGARNRQRARSDAEQLYGFEEDSPSAWSGGYLGGGTDPRLPWKVKACIRGAWISLKWDGGPISTIASTAPGPFTDANIGPRTPGAALIDLEQAQAAGQTAKVPAIYVADRGYALAEAYLVAAIGAAELKGISLDSSDQAILELEERLADVRERMGGYKGLREARNGRERIYEALKANNPDPSPVVLPRYSWASRGPQWRHRELVRASRKLGQVTLRLAEETLKKGSLQQREIERARHLLAWSVAEGLVLDHDRDDIRREAVAIAPPAVRDATNDSWWHRIGLSSPVTAPHQEDRKPSQLLLELGRLALDPLALSPMRQGDQSFVPSLARALLLSVQALSTAEAKSGNLHEALELDLVSMKLIDALRSPPPGAGQPQSTAAALVRRLHMNWLDTRQALFATYAAEILRAQGQAETASLNLLRSSVDACKATNQALSALTDLTAIPKAFTRFTKTIASSTEQFMFQRLQQPATDILRDARLVGTMAANLGGIIHEQGCGDTPRNRQLSAKKRAALKAKSWCGGDRTAMQFYETAMDFAAGRSPRAKEGVQPKGEDVDVAGWREAWNRFVRTRARVQKAPQA</sequence>
<feature type="compositionally biased region" description="Basic and acidic residues" evidence="1">
    <location>
        <begin position="60"/>
        <end position="73"/>
    </location>
</feature>
<accession>G7DU35</accession>
<keyword evidence="3" id="KW-1185">Reference proteome</keyword>
<dbReference type="OrthoDB" id="2524554at2759"/>
<evidence type="ECO:0000256" key="1">
    <source>
        <dbReference type="SAM" id="MobiDB-lite"/>
    </source>
</evidence>
<evidence type="ECO:0000313" key="2">
    <source>
        <dbReference type="EMBL" id="GAA94095.1"/>
    </source>
</evidence>
<proteinExistence type="predicted"/>
<feature type="region of interest" description="Disordered" evidence="1">
    <location>
        <begin position="35"/>
        <end position="73"/>
    </location>
</feature>
<dbReference type="eggNOG" id="ENOG502S7VV">
    <property type="taxonomic scope" value="Eukaryota"/>
</dbReference>
<dbReference type="EMBL" id="BABT02000028">
    <property type="protein sequence ID" value="GAA94095.1"/>
    <property type="molecule type" value="Genomic_DNA"/>
</dbReference>
<dbReference type="Proteomes" id="UP000009131">
    <property type="component" value="Unassembled WGS sequence"/>
</dbReference>
<dbReference type="HOGENOM" id="CLU_393833_0_0_1"/>
<reference evidence="2 3" key="1">
    <citation type="journal article" date="2011" name="J. Gen. Appl. Microbiol.">
        <title>Draft genome sequencing of the enigmatic basidiomycete Mixia osmundae.</title>
        <authorList>
            <person name="Nishida H."/>
            <person name="Nagatsuka Y."/>
            <person name="Sugiyama J."/>
        </authorList>
    </citation>
    <scope>NUCLEOTIDE SEQUENCE [LARGE SCALE GENOMIC DNA]</scope>
    <source>
        <strain evidence="3">CBS 9802 / IAM 14324 / JCM 22182 / KY 12970</strain>
    </source>
</reference>
<evidence type="ECO:0000313" key="3">
    <source>
        <dbReference type="Proteomes" id="UP000009131"/>
    </source>
</evidence>
<dbReference type="RefSeq" id="XP_014569056.1">
    <property type="nucleotide sequence ID" value="XM_014713570.1"/>
</dbReference>
<name>G7DU35_MIXOS</name>
<protein>
    <submittedName>
        <fullName evidence="2">Uncharacterized protein</fullName>
    </submittedName>
</protein>
<reference evidence="2 3" key="2">
    <citation type="journal article" date="2012" name="Open Biol.">
        <title>Characteristics of nucleosomes and linker DNA regions on the genome of the basidiomycete Mixia osmundae revealed by mono- and dinucleosome mapping.</title>
        <authorList>
            <person name="Nishida H."/>
            <person name="Kondo S."/>
            <person name="Matsumoto T."/>
            <person name="Suzuki Y."/>
            <person name="Yoshikawa H."/>
            <person name="Taylor T.D."/>
            <person name="Sugiyama J."/>
        </authorList>
    </citation>
    <scope>NUCLEOTIDE SEQUENCE [LARGE SCALE GENOMIC DNA]</scope>
    <source>
        <strain evidence="3">CBS 9802 / IAM 14324 / JCM 22182 / KY 12970</strain>
    </source>
</reference>
<gene>
    <name evidence="2" type="primary">Mo00742</name>
    <name evidence="2" type="ORF">E5Q_00742</name>
</gene>
<comment type="caution">
    <text evidence="2">The sequence shown here is derived from an EMBL/GenBank/DDBJ whole genome shotgun (WGS) entry which is preliminary data.</text>
</comment>
<dbReference type="OMA" id="GAHMWVE"/>
<dbReference type="AlphaFoldDB" id="G7DU35"/>
<dbReference type="InParanoid" id="G7DU35"/>
<organism evidence="2 3">
    <name type="scientific">Mixia osmundae (strain CBS 9802 / IAM 14324 / JCM 22182 / KY 12970)</name>
    <dbReference type="NCBI Taxonomy" id="764103"/>
    <lineage>
        <taxon>Eukaryota</taxon>
        <taxon>Fungi</taxon>
        <taxon>Dikarya</taxon>
        <taxon>Basidiomycota</taxon>
        <taxon>Pucciniomycotina</taxon>
        <taxon>Mixiomycetes</taxon>
        <taxon>Mixiales</taxon>
        <taxon>Mixiaceae</taxon>
        <taxon>Mixia</taxon>
    </lineage>
</organism>